<dbReference type="GO" id="GO:0016020">
    <property type="term" value="C:membrane"/>
    <property type="evidence" value="ECO:0007669"/>
    <property type="project" value="UniProtKB-SubCell"/>
</dbReference>
<reference evidence="8 9" key="1">
    <citation type="journal article" date="2021" name="BMC Biol.">
        <title>Horizontally acquired antibacterial genes associated with adaptive radiation of ladybird beetles.</title>
        <authorList>
            <person name="Li H.S."/>
            <person name="Tang X.F."/>
            <person name="Huang Y.H."/>
            <person name="Xu Z.Y."/>
            <person name="Chen M.L."/>
            <person name="Du X.Y."/>
            <person name="Qiu B.Y."/>
            <person name="Chen P.T."/>
            <person name="Zhang W."/>
            <person name="Slipinski A."/>
            <person name="Escalona H.E."/>
            <person name="Waterhouse R.M."/>
            <person name="Zwick A."/>
            <person name="Pang H."/>
        </authorList>
    </citation>
    <scope>NUCLEOTIDE SEQUENCE [LARGE SCALE GENOMIC DNA]</scope>
    <source>
        <strain evidence="8">SYSU2018</strain>
    </source>
</reference>
<evidence type="ECO:0000256" key="5">
    <source>
        <dbReference type="ARBA" id="ARBA00023136"/>
    </source>
</evidence>
<evidence type="ECO:0000256" key="1">
    <source>
        <dbReference type="ARBA" id="ARBA00004370"/>
    </source>
</evidence>
<evidence type="ECO:0000256" key="4">
    <source>
        <dbReference type="ARBA" id="ARBA00022989"/>
    </source>
</evidence>
<feature type="domain" description="Protein root UVB sensitive/RUS" evidence="6">
    <location>
        <begin position="42"/>
        <end position="274"/>
    </location>
</feature>
<dbReference type="PANTHER" id="PTHR12770">
    <property type="entry name" value="RUS1 FAMILY PROTEIN C16ORF58"/>
    <property type="match status" value="1"/>
</dbReference>
<keyword evidence="9" id="KW-1185">Reference proteome</keyword>
<name>A0ABD2MS88_9CUCU</name>
<comment type="similarity">
    <text evidence="2">Belongs to the RUS1 family.</text>
</comment>
<sequence length="469" mass="53343">MSMEDVLFVEHNSSHVVQYRKKEPLRIERVIPSSTISSSIYASIINFFQEVLLPHGYPDSVSSDYFEYQIWDTLQAFCSTITGSFTTRAILKGVGVGDAEASALSATITWILKDGSGMIGRILFAWWKGSKLDCDSKKWRLFADFLNDVAMAIELVVPYFSNKSMQILCITSTMKSIVGIAGGATRASITHHQAIKGNMAEISAKDGTQETLVNLIASLTSIYLLGIILDPIFEYSFIFLMMILHLYFNYKAVTSLIFNNLNEPRMILLMKSYCNINTVSRPIQINQEESVILGTGLKISDICGFNIRLGSSLFECIRLYNFTEMEQLLELYRDDPYLIMSDIEKRCIYIAFEKNCDTQNILKSYFHAVMLALGTCIYNNLSIDIGVKRQRKYSNPIARLTSFMNSIQKQTEHLSNMRIAELKLFKNFVGPEINMFLTSLHVSGWDMNVHSFCLDQWRIVMKPYSGKNK</sequence>
<dbReference type="InterPro" id="IPR055412">
    <property type="entry name" value="UVB_sens_C"/>
</dbReference>
<dbReference type="AlphaFoldDB" id="A0ABD2MS88"/>
<dbReference type="Pfam" id="PF24160">
    <property type="entry name" value="UVB_sens_C"/>
    <property type="match status" value="1"/>
</dbReference>
<gene>
    <name evidence="8" type="ORF">HHI36_008280</name>
</gene>
<comment type="caution">
    <text evidence="8">The sequence shown here is derived from an EMBL/GenBank/DDBJ whole genome shotgun (WGS) entry which is preliminary data.</text>
</comment>
<accession>A0ABD2MS88</accession>
<evidence type="ECO:0000313" key="9">
    <source>
        <dbReference type="Proteomes" id="UP001516400"/>
    </source>
</evidence>
<protein>
    <submittedName>
        <fullName evidence="8">Uncharacterized protein</fullName>
    </submittedName>
</protein>
<proteinExistence type="inferred from homology"/>
<feature type="domain" description="Root UVB sensitive protein C-terminal" evidence="7">
    <location>
        <begin position="279"/>
        <end position="459"/>
    </location>
</feature>
<organism evidence="8 9">
    <name type="scientific">Cryptolaemus montrouzieri</name>
    <dbReference type="NCBI Taxonomy" id="559131"/>
    <lineage>
        <taxon>Eukaryota</taxon>
        <taxon>Metazoa</taxon>
        <taxon>Ecdysozoa</taxon>
        <taxon>Arthropoda</taxon>
        <taxon>Hexapoda</taxon>
        <taxon>Insecta</taxon>
        <taxon>Pterygota</taxon>
        <taxon>Neoptera</taxon>
        <taxon>Endopterygota</taxon>
        <taxon>Coleoptera</taxon>
        <taxon>Polyphaga</taxon>
        <taxon>Cucujiformia</taxon>
        <taxon>Coccinelloidea</taxon>
        <taxon>Coccinellidae</taxon>
        <taxon>Scymninae</taxon>
        <taxon>Scymnini</taxon>
        <taxon>Cryptolaemus</taxon>
    </lineage>
</organism>
<keyword evidence="5" id="KW-0472">Membrane</keyword>
<dbReference type="EMBL" id="JABFTP020000021">
    <property type="protein sequence ID" value="KAL3269198.1"/>
    <property type="molecule type" value="Genomic_DNA"/>
</dbReference>
<keyword evidence="3" id="KW-0812">Transmembrane</keyword>
<dbReference type="PANTHER" id="PTHR12770:SF31">
    <property type="entry name" value="RUS FAMILY MEMBER 1"/>
    <property type="match status" value="1"/>
</dbReference>
<evidence type="ECO:0000256" key="2">
    <source>
        <dbReference type="ARBA" id="ARBA00007558"/>
    </source>
</evidence>
<dbReference type="Proteomes" id="UP001516400">
    <property type="component" value="Unassembled WGS sequence"/>
</dbReference>
<evidence type="ECO:0000256" key="3">
    <source>
        <dbReference type="ARBA" id="ARBA00022692"/>
    </source>
</evidence>
<evidence type="ECO:0000259" key="6">
    <source>
        <dbReference type="Pfam" id="PF04884"/>
    </source>
</evidence>
<evidence type="ECO:0000259" key="7">
    <source>
        <dbReference type="Pfam" id="PF24160"/>
    </source>
</evidence>
<dbReference type="InterPro" id="IPR006968">
    <property type="entry name" value="RUS_fam"/>
</dbReference>
<dbReference type="Pfam" id="PF04884">
    <property type="entry name" value="UVB_sens_prot"/>
    <property type="match status" value="1"/>
</dbReference>
<evidence type="ECO:0000313" key="8">
    <source>
        <dbReference type="EMBL" id="KAL3269198.1"/>
    </source>
</evidence>
<keyword evidence="4" id="KW-1133">Transmembrane helix</keyword>
<comment type="subcellular location">
    <subcellularLocation>
        <location evidence="1">Membrane</location>
    </subcellularLocation>
</comment>
<dbReference type="InterPro" id="IPR054549">
    <property type="entry name" value="UVB_sens_RUS_dom"/>
</dbReference>